<dbReference type="NCBIfam" id="NF009150">
    <property type="entry name" value="PRK12497.1-3"/>
    <property type="match status" value="1"/>
</dbReference>
<dbReference type="Gene3D" id="3.40.1350.10">
    <property type="match status" value="1"/>
</dbReference>
<gene>
    <name evidence="3" type="ORF">AN477_22195</name>
</gene>
<dbReference type="InterPro" id="IPR003509">
    <property type="entry name" value="UPF0102_YraN-like"/>
</dbReference>
<comment type="caution">
    <text evidence="3">The sequence shown here is derived from an EMBL/GenBank/DDBJ whole genome shotgun (WGS) entry which is preliminary data.</text>
</comment>
<reference evidence="3 4" key="1">
    <citation type="submission" date="2015-09" db="EMBL/GenBank/DDBJ databases">
        <title>Draft genome sequence of Alicyclobacillus ferrooxydans DSM 22381.</title>
        <authorList>
            <person name="Hemp J."/>
        </authorList>
    </citation>
    <scope>NUCLEOTIDE SEQUENCE [LARGE SCALE GENOMIC DNA]</scope>
    <source>
        <strain evidence="3 4">TC-34</strain>
    </source>
</reference>
<dbReference type="EMBL" id="LJCO01000103">
    <property type="protein sequence ID" value="KPV39808.1"/>
    <property type="molecule type" value="Genomic_DNA"/>
</dbReference>
<sequence length="127" mass="14668">MNDRQLLGRAGEEFVERYLGSCLGWNIVSRNWRCAAGELDLVAIEHECLVIVEVRTRRGIETGRAVEAVDRKKLRQLYRVIPFFLAAFQSLSQLPLRLDVVALHIEHWTVQELTHVRNALILDLLYS</sequence>
<dbReference type="PANTHER" id="PTHR34039:SF1">
    <property type="entry name" value="UPF0102 PROTEIN YRAN"/>
    <property type="match status" value="1"/>
</dbReference>
<dbReference type="GO" id="GO:0003676">
    <property type="term" value="F:nucleic acid binding"/>
    <property type="evidence" value="ECO:0007669"/>
    <property type="project" value="InterPro"/>
</dbReference>
<dbReference type="InterPro" id="IPR011856">
    <property type="entry name" value="tRNA_endonuc-like_dom_sf"/>
</dbReference>
<evidence type="ECO:0000313" key="3">
    <source>
        <dbReference type="EMBL" id="KPV39808.1"/>
    </source>
</evidence>
<evidence type="ECO:0000256" key="2">
    <source>
        <dbReference type="HAMAP-Rule" id="MF_00048"/>
    </source>
</evidence>
<dbReference type="STRING" id="471514.AN477_22195"/>
<dbReference type="InterPro" id="IPR011335">
    <property type="entry name" value="Restrct_endonuc-II-like"/>
</dbReference>
<accession>A0A0P9C9M3</accession>
<dbReference type="SUPFAM" id="SSF52980">
    <property type="entry name" value="Restriction endonuclease-like"/>
    <property type="match status" value="1"/>
</dbReference>
<protein>
    <recommendedName>
        <fullName evidence="2">UPF0102 protein AN477_22195</fullName>
    </recommendedName>
</protein>
<dbReference type="RefSeq" id="WP_054971375.1">
    <property type="nucleotide sequence ID" value="NZ_LJCO01000103.1"/>
</dbReference>
<dbReference type="Pfam" id="PF02021">
    <property type="entry name" value="UPF0102"/>
    <property type="match status" value="1"/>
</dbReference>
<dbReference type="PATRIC" id="fig|471514.4.peg.1251"/>
<dbReference type="Proteomes" id="UP000050482">
    <property type="component" value="Unassembled WGS sequence"/>
</dbReference>
<keyword evidence="4" id="KW-1185">Reference proteome</keyword>
<organism evidence="3 4">
    <name type="scientific">Alicyclobacillus ferrooxydans</name>
    <dbReference type="NCBI Taxonomy" id="471514"/>
    <lineage>
        <taxon>Bacteria</taxon>
        <taxon>Bacillati</taxon>
        <taxon>Bacillota</taxon>
        <taxon>Bacilli</taxon>
        <taxon>Bacillales</taxon>
        <taxon>Alicyclobacillaceae</taxon>
        <taxon>Alicyclobacillus</taxon>
    </lineage>
</organism>
<evidence type="ECO:0000313" key="4">
    <source>
        <dbReference type="Proteomes" id="UP000050482"/>
    </source>
</evidence>
<evidence type="ECO:0000256" key="1">
    <source>
        <dbReference type="ARBA" id="ARBA00006738"/>
    </source>
</evidence>
<dbReference type="AlphaFoldDB" id="A0A0P9C9M3"/>
<comment type="similarity">
    <text evidence="1 2">Belongs to the UPF0102 family.</text>
</comment>
<proteinExistence type="inferred from homology"/>
<name>A0A0P9C9M3_9BACL</name>
<dbReference type="HAMAP" id="MF_00048">
    <property type="entry name" value="UPF0102"/>
    <property type="match status" value="1"/>
</dbReference>
<dbReference type="PANTHER" id="PTHR34039">
    <property type="entry name" value="UPF0102 PROTEIN YRAN"/>
    <property type="match status" value="1"/>
</dbReference>